<dbReference type="AlphaFoldDB" id="A0A0L8I0A4"/>
<gene>
    <name evidence="1" type="ORF">OCBIM_22000168mg</name>
</gene>
<dbReference type="InterPro" id="IPR053164">
    <property type="entry name" value="IS1016-like_transposase"/>
</dbReference>
<name>A0A0L8I0A4_OCTBM</name>
<accession>A0A0L8I0A4</accession>
<dbReference type="PANTHER" id="PTHR47163">
    <property type="entry name" value="DDE_TNP_IS1595 DOMAIN-CONTAINING PROTEIN"/>
    <property type="match status" value="1"/>
</dbReference>
<proteinExistence type="predicted"/>
<evidence type="ECO:0008006" key="2">
    <source>
        <dbReference type="Google" id="ProtNLM"/>
    </source>
</evidence>
<evidence type="ECO:0000313" key="1">
    <source>
        <dbReference type="EMBL" id="KOF94897.1"/>
    </source>
</evidence>
<sequence length="156" mass="17924">MTSIKFCKSKLQMKANCVVQWNNYLREVCAAHILANSRVIGGHSMTAEIDENMCTKRKKLRWTSTTSTMGFRRSATTLLPMIDDNRRPGTTIISEECSAYKNIINIGHFKHLNHSLYFVNPTNGAHTQNTERLWKSAKEKYKRQNGTHRGYVVTKD</sequence>
<protein>
    <recommendedName>
        <fullName evidence="2">ISXO2-like transposase domain-containing protein</fullName>
    </recommendedName>
</protein>
<reference evidence="1" key="1">
    <citation type="submission" date="2015-07" db="EMBL/GenBank/DDBJ databases">
        <title>MeaNS - Measles Nucleotide Surveillance Program.</title>
        <authorList>
            <person name="Tran T."/>
            <person name="Druce J."/>
        </authorList>
    </citation>
    <scope>NUCLEOTIDE SEQUENCE</scope>
    <source>
        <strain evidence="1">UCB-OBI-ISO-001</strain>
        <tissue evidence="1">Gonad</tissue>
    </source>
</reference>
<dbReference type="EMBL" id="KQ416846">
    <property type="protein sequence ID" value="KOF94897.1"/>
    <property type="molecule type" value="Genomic_DNA"/>
</dbReference>
<dbReference type="PANTHER" id="PTHR47163:SF2">
    <property type="entry name" value="SI:DKEY-17M8.2"/>
    <property type="match status" value="1"/>
</dbReference>
<organism evidence="1">
    <name type="scientific">Octopus bimaculoides</name>
    <name type="common">California two-spotted octopus</name>
    <dbReference type="NCBI Taxonomy" id="37653"/>
    <lineage>
        <taxon>Eukaryota</taxon>
        <taxon>Metazoa</taxon>
        <taxon>Spiralia</taxon>
        <taxon>Lophotrochozoa</taxon>
        <taxon>Mollusca</taxon>
        <taxon>Cephalopoda</taxon>
        <taxon>Coleoidea</taxon>
        <taxon>Octopodiformes</taxon>
        <taxon>Octopoda</taxon>
        <taxon>Incirrata</taxon>
        <taxon>Octopodidae</taxon>
        <taxon>Octopus</taxon>
    </lineage>
</organism>